<evidence type="ECO:0000313" key="2">
    <source>
        <dbReference type="EMBL" id="MFC5277924.1"/>
    </source>
</evidence>
<keyword evidence="1" id="KW-0472">Membrane</keyword>
<proteinExistence type="predicted"/>
<dbReference type="EMBL" id="JBHSKY010000004">
    <property type="protein sequence ID" value="MFC5277924.1"/>
    <property type="molecule type" value="Genomic_DNA"/>
</dbReference>
<reference evidence="2 3" key="1">
    <citation type="journal article" date="2019" name="Int. J. Syst. Evol. Microbiol.">
        <title>The Global Catalogue of Microorganisms (GCM) 10K type strain sequencing project: providing services to taxonomists for standard genome sequencing and annotation.</title>
        <authorList>
            <consortium name="The Broad Institute Genomics Platform"/>
            <consortium name="The Broad Institute Genome Sequencing Center for Infectious Disease"/>
            <person name="Wu L."/>
            <person name="Ma J."/>
        </authorList>
    </citation>
    <scope>NUCLEOTIDE SEQUENCE [LARGE SCALE GENOMIC DNA]</scope>
    <source>
        <strain evidence="2 3">CGMCC 1.12124</strain>
    </source>
</reference>
<sequence length="43" mass="4736">MSIGKILSGEELTTRRVGIIIVGWIVFVCVVSVLLLLFTAFQI</sequence>
<evidence type="ECO:0000256" key="1">
    <source>
        <dbReference type="SAM" id="Phobius"/>
    </source>
</evidence>
<keyword evidence="3" id="KW-1185">Reference proteome</keyword>
<dbReference type="AlphaFoldDB" id="A0ABD5QZA9"/>
<organism evidence="2 3">
    <name type="scientific">Halorubrum rubrum</name>
    <dbReference type="NCBI Taxonomy" id="1126240"/>
    <lineage>
        <taxon>Archaea</taxon>
        <taxon>Methanobacteriati</taxon>
        <taxon>Methanobacteriota</taxon>
        <taxon>Stenosarchaea group</taxon>
        <taxon>Halobacteria</taxon>
        <taxon>Halobacteriales</taxon>
        <taxon>Haloferacaceae</taxon>
        <taxon>Halorubrum</taxon>
    </lineage>
</organism>
<dbReference type="RefSeq" id="WP_256412722.1">
    <property type="nucleotide sequence ID" value="NZ_JANHDM010000012.1"/>
</dbReference>
<keyword evidence="1" id="KW-0812">Transmembrane</keyword>
<name>A0ABD5QZA9_9EURY</name>
<accession>A0ABD5QZA9</accession>
<feature type="transmembrane region" description="Helical" evidence="1">
    <location>
        <begin position="17"/>
        <end position="41"/>
    </location>
</feature>
<protein>
    <submittedName>
        <fullName evidence="2">Uncharacterized protein</fullName>
    </submittedName>
</protein>
<dbReference type="Proteomes" id="UP001596118">
    <property type="component" value="Unassembled WGS sequence"/>
</dbReference>
<gene>
    <name evidence="2" type="ORF">ACFPM1_03960</name>
</gene>
<evidence type="ECO:0000313" key="3">
    <source>
        <dbReference type="Proteomes" id="UP001596118"/>
    </source>
</evidence>
<comment type="caution">
    <text evidence="2">The sequence shown here is derived from an EMBL/GenBank/DDBJ whole genome shotgun (WGS) entry which is preliminary data.</text>
</comment>
<keyword evidence="1" id="KW-1133">Transmembrane helix</keyword>